<accession>A0A316GLX3</accession>
<dbReference type="InterPro" id="IPR008207">
    <property type="entry name" value="Sig_transdc_His_kin_Hpt_dom"/>
</dbReference>
<organism evidence="3 4">
    <name type="scientific">Roseicyclus mahoneyensis</name>
    <dbReference type="NCBI Taxonomy" id="164332"/>
    <lineage>
        <taxon>Bacteria</taxon>
        <taxon>Pseudomonadati</taxon>
        <taxon>Pseudomonadota</taxon>
        <taxon>Alphaproteobacteria</taxon>
        <taxon>Rhodobacterales</taxon>
        <taxon>Roseobacteraceae</taxon>
        <taxon>Roseicyclus</taxon>
    </lineage>
</organism>
<evidence type="ECO:0000313" key="4">
    <source>
        <dbReference type="Proteomes" id="UP000245708"/>
    </source>
</evidence>
<feature type="domain" description="HPt" evidence="2">
    <location>
        <begin position="11"/>
        <end position="101"/>
    </location>
</feature>
<name>A0A316GLX3_9RHOB</name>
<keyword evidence="1" id="KW-0902">Two-component regulatory system</keyword>
<evidence type="ECO:0000259" key="2">
    <source>
        <dbReference type="SMART" id="SM00073"/>
    </source>
</evidence>
<evidence type="ECO:0000256" key="1">
    <source>
        <dbReference type="ARBA" id="ARBA00023012"/>
    </source>
</evidence>
<reference evidence="3 4" key="1">
    <citation type="submission" date="2018-05" db="EMBL/GenBank/DDBJ databases">
        <title>Genomic Encyclopedia of Type Strains, Phase IV (KMG-IV): sequencing the most valuable type-strain genomes for metagenomic binning, comparative biology and taxonomic classification.</title>
        <authorList>
            <person name="Goeker M."/>
        </authorList>
    </citation>
    <scope>NUCLEOTIDE SEQUENCE [LARGE SCALE GENOMIC DNA]</scope>
    <source>
        <strain evidence="3 4">DSM 16097</strain>
    </source>
</reference>
<dbReference type="Proteomes" id="UP000245708">
    <property type="component" value="Unassembled WGS sequence"/>
</dbReference>
<gene>
    <name evidence="3" type="ORF">C7455_102389</name>
</gene>
<dbReference type="OrthoDB" id="7867809at2"/>
<protein>
    <submittedName>
        <fullName evidence="3">HPt (Histidine-containing phosphotransfer) domain-containing protein</fullName>
    </submittedName>
</protein>
<sequence length="108" mass="11169">MIDWTRLNGLRADIGEEDFADVAMIFVAEITEHLDRLAEYPANATAADFHFLRGSAANMGFVAMVDACRRAEAACVAGAPPDLAAVADSFAASLGAIAADIPGIADAA</sequence>
<dbReference type="SUPFAM" id="SSF47226">
    <property type="entry name" value="Histidine-containing phosphotransfer domain, HPT domain"/>
    <property type="match status" value="1"/>
</dbReference>
<dbReference type="AlphaFoldDB" id="A0A316GLX3"/>
<dbReference type="SMART" id="SM00073">
    <property type="entry name" value="HPT"/>
    <property type="match status" value="1"/>
</dbReference>
<dbReference type="GO" id="GO:0004672">
    <property type="term" value="F:protein kinase activity"/>
    <property type="evidence" value="ECO:0007669"/>
    <property type="project" value="UniProtKB-ARBA"/>
</dbReference>
<dbReference type="EMBL" id="QGGW01000002">
    <property type="protein sequence ID" value="PWK61697.1"/>
    <property type="molecule type" value="Genomic_DNA"/>
</dbReference>
<dbReference type="Gene3D" id="1.20.120.160">
    <property type="entry name" value="HPT domain"/>
    <property type="match status" value="1"/>
</dbReference>
<proteinExistence type="predicted"/>
<keyword evidence="4" id="KW-1185">Reference proteome</keyword>
<dbReference type="Pfam" id="PF01627">
    <property type="entry name" value="Hpt"/>
    <property type="match status" value="1"/>
</dbReference>
<dbReference type="GO" id="GO:0000160">
    <property type="term" value="P:phosphorelay signal transduction system"/>
    <property type="evidence" value="ECO:0007669"/>
    <property type="project" value="UniProtKB-KW"/>
</dbReference>
<dbReference type="RefSeq" id="WP_109666760.1">
    <property type="nucleotide sequence ID" value="NZ_QGGW01000002.1"/>
</dbReference>
<comment type="caution">
    <text evidence="3">The sequence shown here is derived from an EMBL/GenBank/DDBJ whole genome shotgun (WGS) entry which is preliminary data.</text>
</comment>
<evidence type="ECO:0000313" key="3">
    <source>
        <dbReference type="EMBL" id="PWK61697.1"/>
    </source>
</evidence>
<dbReference type="InterPro" id="IPR036641">
    <property type="entry name" value="HPT_dom_sf"/>
</dbReference>